<dbReference type="SUPFAM" id="SSF51735">
    <property type="entry name" value="NAD(P)-binding Rossmann-fold domains"/>
    <property type="match status" value="1"/>
</dbReference>
<evidence type="ECO:0000256" key="2">
    <source>
        <dbReference type="ARBA" id="ARBA00023002"/>
    </source>
</evidence>
<comment type="caution">
    <text evidence="4">The sequence shown here is derived from an EMBL/GenBank/DDBJ whole genome shotgun (WGS) entry which is preliminary data.</text>
</comment>
<dbReference type="STRING" id="1802593.A2172_04820"/>
<reference evidence="4 5" key="1">
    <citation type="journal article" date="2016" name="Nat. Commun.">
        <title>Thousands of microbial genomes shed light on interconnected biogeochemical processes in an aquifer system.</title>
        <authorList>
            <person name="Anantharaman K."/>
            <person name="Brown C.T."/>
            <person name="Hug L.A."/>
            <person name="Sharon I."/>
            <person name="Castelle C.J."/>
            <person name="Probst A.J."/>
            <person name="Thomas B.C."/>
            <person name="Singh A."/>
            <person name="Wilkins M.J."/>
            <person name="Karaoz U."/>
            <person name="Brodie E.L."/>
            <person name="Williams K.H."/>
            <person name="Hubbard S.S."/>
            <person name="Banfield J.F."/>
        </authorList>
    </citation>
    <scope>NUCLEOTIDE SEQUENCE [LARGE SCALE GENOMIC DNA]</scope>
</reference>
<dbReference type="EMBL" id="MHCP01000025">
    <property type="protein sequence ID" value="OGY23503.1"/>
    <property type="molecule type" value="Genomic_DNA"/>
</dbReference>
<dbReference type="InterPro" id="IPR002347">
    <property type="entry name" value="SDR_fam"/>
</dbReference>
<evidence type="ECO:0000313" key="5">
    <source>
        <dbReference type="Proteomes" id="UP000176631"/>
    </source>
</evidence>
<dbReference type="GO" id="GO:0016616">
    <property type="term" value="F:oxidoreductase activity, acting on the CH-OH group of donors, NAD or NADP as acceptor"/>
    <property type="evidence" value="ECO:0007669"/>
    <property type="project" value="TreeGrafter"/>
</dbReference>
<dbReference type="PANTHER" id="PTHR42760">
    <property type="entry name" value="SHORT-CHAIN DEHYDROGENASES/REDUCTASES FAMILY MEMBER"/>
    <property type="match status" value="1"/>
</dbReference>
<dbReference type="Pfam" id="PF00106">
    <property type="entry name" value="adh_short"/>
    <property type="match status" value="1"/>
</dbReference>
<dbReference type="FunFam" id="3.40.50.720:FF:000084">
    <property type="entry name" value="Short-chain dehydrogenase reductase"/>
    <property type="match status" value="1"/>
</dbReference>
<evidence type="ECO:0000256" key="1">
    <source>
        <dbReference type="ARBA" id="ARBA00006484"/>
    </source>
</evidence>
<dbReference type="Proteomes" id="UP000176631">
    <property type="component" value="Unassembled WGS sequence"/>
</dbReference>
<keyword evidence="2" id="KW-0560">Oxidoreductase</keyword>
<evidence type="ECO:0000256" key="3">
    <source>
        <dbReference type="RuleBase" id="RU000363"/>
    </source>
</evidence>
<dbReference type="CDD" id="cd05233">
    <property type="entry name" value="SDR_c"/>
    <property type="match status" value="1"/>
</dbReference>
<dbReference type="GO" id="GO:0048038">
    <property type="term" value="F:quinone binding"/>
    <property type="evidence" value="ECO:0007669"/>
    <property type="project" value="TreeGrafter"/>
</dbReference>
<protein>
    <recommendedName>
        <fullName evidence="6">Short-chain dehydrogenase</fullName>
    </recommendedName>
</protein>
<dbReference type="PRINTS" id="PR00081">
    <property type="entry name" value="GDHRDH"/>
</dbReference>
<sequence>MEQIFKNKNILISGAGKGIGKEIAIAFAKSGADVVFFDKDKEKVTEVLEEIKKIHTGKKLLAEVFDITRINKIDSFLKKVKAEIGNIDILVNNVGVGLVRKFPHTKEADFDFVFSTGLKGPFFLTQKVTEKMREGGNVIFITSIHAKHPSLDPTYDSSKAAINNLVMNLALELAKRKIRVNAIAPGHIDVEAEKKPRRQGDVPLGKKAGLPQDIANACLFLADHKKARYIIGAVLPVTGGLHIPIAKDIKF</sequence>
<proteinExistence type="inferred from homology"/>
<dbReference type="Gene3D" id="3.40.50.720">
    <property type="entry name" value="NAD(P)-binding Rossmann-like Domain"/>
    <property type="match status" value="1"/>
</dbReference>
<dbReference type="InterPro" id="IPR036291">
    <property type="entry name" value="NAD(P)-bd_dom_sf"/>
</dbReference>
<dbReference type="GO" id="GO:0006633">
    <property type="term" value="P:fatty acid biosynthetic process"/>
    <property type="evidence" value="ECO:0007669"/>
    <property type="project" value="TreeGrafter"/>
</dbReference>
<dbReference type="PANTHER" id="PTHR42760:SF133">
    <property type="entry name" value="3-OXOACYL-[ACYL-CARRIER-PROTEIN] REDUCTASE"/>
    <property type="match status" value="1"/>
</dbReference>
<name>A0A1G1W754_9BACT</name>
<dbReference type="AlphaFoldDB" id="A0A1G1W754"/>
<gene>
    <name evidence="4" type="ORF">A2172_04820</name>
</gene>
<evidence type="ECO:0000313" key="4">
    <source>
        <dbReference type="EMBL" id="OGY23503.1"/>
    </source>
</evidence>
<dbReference type="PRINTS" id="PR00080">
    <property type="entry name" value="SDRFAMILY"/>
</dbReference>
<evidence type="ECO:0008006" key="6">
    <source>
        <dbReference type="Google" id="ProtNLM"/>
    </source>
</evidence>
<comment type="similarity">
    <text evidence="1 3">Belongs to the short-chain dehydrogenases/reductases (SDR) family.</text>
</comment>
<accession>A0A1G1W754</accession>
<organism evidence="4 5">
    <name type="scientific">Candidatus Woykebacteria bacterium RBG_13_40_15</name>
    <dbReference type="NCBI Taxonomy" id="1802593"/>
    <lineage>
        <taxon>Bacteria</taxon>
        <taxon>Candidatus Woykeibacteriota</taxon>
    </lineage>
</organism>